<dbReference type="PaxDb" id="7159-AAEL005233-PA"/>
<accession>Q17AP4</accession>
<proteinExistence type="predicted"/>
<dbReference type="HOGENOM" id="CLU_1274991_0_0_1"/>
<dbReference type="Proteomes" id="UP000682892">
    <property type="component" value="Unassembled WGS sequence"/>
</dbReference>
<reference evidence="1" key="1">
    <citation type="submission" date="2005-10" db="EMBL/GenBank/DDBJ databases">
        <authorList>
            <person name="Loftus B.J."/>
            <person name="Nene V.M."/>
            <person name="Hannick L.I."/>
            <person name="Bidwell S."/>
            <person name="Haas B."/>
            <person name="Amedeo P."/>
            <person name="Orvis J."/>
            <person name="Wortman J.R."/>
            <person name="White O.R."/>
            <person name="Salzberg S."/>
            <person name="Shumway M."/>
            <person name="Koo H."/>
            <person name="Zhao Y."/>
            <person name="Holmes M."/>
            <person name="Miller J."/>
            <person name="Schatz M."/>
            <person name="Pop M."/>
            <person name="Pai G."/>
            <person name="Utterback T."/>
            <person name="Rogers Y.-H."/>
            <person name="Kravitz S."/>
            <person name="Fraser C.M."/>
        </authorList>
    </citation>
    <scope>NUCLEOTIDE SEQUENCE</scope>
    <source>
        <strain evidence="1">Liverpool</strain>
    </source>
</reference>
<protein>
    <submittedName>
        <fullName evidence="1">AAEL005233-PA</fullName>
    </submittedName>
</protein>
<evidence type="ECO:0000313" key="1">
    <source>
        <dbReference type="EMBL" id="EAT43342.1"/>
    </source>
</evidence>
<reference evidence="1" key="3">
    <citation type="submission" date="2012-09" db="EMBL/GenBank/DDBJ databases">
        <authorList>
            <consortium name="VectorBase"/>
        </authorList>
    </citation>
    <scope>NUCLEOTIDE SEQUENCE</scope>
    <source>
        <strain evidence="1">Liverpool</strain>
    </source>
</reference>
<dbReference type="EMBL" id="CH477331">
    <property type="protein sequence ID" value="EAT43342.1"/>
    <property type="molecule type" value="Genomic_DNA"/>
</dbReference>
<evidence type="ECO:0000313" key="2">
    <source>
        <dbReference type="Proteomes" id="UP000682892"/>
    </source>
</evidence>
<gene>
    <name evidence="1" type="ORF">AaeL_AAEL005233</name>
</gene>
<feature type="non-terminal residue" evidence="1">
    <location>
        <position position="1"/>
    </location>
</feature>
<reference evidence="1" key="2">
    <citation type="journal article" date="2007" name="Science">
        <title>Genome sequence of Aedes aegypti, a major arbovirus vector.</title>
        <authorList>
            <person name="Nene V."/>
            <person name="Wortman J.R."/>
            <person name="Lawson D."/>
            <person name="Haas B."/>
            <person name="Kodira C."/>
            <person name="Tu Z.J."/>
            <person name="Loftus B."/>
            <person name="Xi Z."/>
            <person name="Megy K."/>
            <person name="Grabherr M."/>
            <person name="Ren Q."/>
            <person name="Zdobnov E.M."/>
            <person name="Lobo N.F."/>
            <person name="Campbell K.S."/>
            <person name="Brown S.E."/>
            <person name="Bonaldo M.F."/>
            <person name="Zhu J."/>
            <person name="Sinkins S.P."/>
            <person name="Hogenkamp D.G."/>
            <person name="Amedeo P."/>
            <person name="Arensburger P."/>
            <person name="Atkinson P.W."/>
            <person name="Bidwell S."/>
            <person name="Biedler J."/>
            <person name="Birney E."/>
            <person name="Bruggner R.V."/>
            <person name="Costas J."/>
            <person name="Coy M.R."/>
            <person name="Crabtree J."/>
            <person name="Crawford M."/>
            <person name="Debruyn B."/>
            <person name="Decaprio D."/>
            <person name="Eiglmeier K."/>
            <person name="Eisenstadt E."/>
            <person name="El-Dorry H."/>
            <person name="Gelbart W.M."/>
            <person name="Gomes S.L."/>
            <person name="Hammond M."/>
            <person name="Hannick L.I."/>
            <person name="Hogan J.R."/>
            <person name="Holmes M.H."/>
            <person name="Jaffe D."/>
            <person name="Johnston J.S."/>
            <person name="Kennedy R.C."/>
            <person name="Koo H."/>
            <person name="Kravitz S."/>
            <person name="Kriventseva E.V."/>
            <person name="Kulp D."/>
            <person name="Labutti K."/>
            <person name="Lee E."/>
            <person name="Li S."/>
            <person name="Lovin D.D."/>
            <person name="Mao C."/>
            <person name="Mauceli E."/>
            <person name="Menck C.F."/>
            <person name="Miller J.R."/>
            <person name="Montgomery P."/>
            <person name="Mori A."/>
            <person name="Nascimento A.L."/>
            <person name="Naveira H.F."/>
            <person name="Nusbaum C."/>
            <person name="O'leary S."/>
            <person name="Orvis J."/>
            <person name="Pertea M."/>
            <person name="Quesneville H."/>
            <person name="Reidenbach K.R."/>
            <person name="Rogers Y.H."/>
            <person name="Roth C.W."/>
            <person name="Schneider J.R."/>
            <person name="Schatz M."/>
            <person name="Shumway M."/>
            <person name="Stanke M."/>
            <person name="Stinson E.O."/>
            <person name="Tubio J.M."/>
            <person name="Vanzee J.P."/>
            <person name="Verjovski-Almeida S."/>
            <person name="Werner D."/>
            <person name="White O."/>
            <person name="Wyder S."/>
            <person name="Zeng Q."/>
            <person name="Zhao Q."/>
            <person name="Zhao Y."/>
            <person name="Hill C.A."/>
            <person name="Raikhel A.S."/>
            <person name="Soares M.B."/>
            <person name="Knudson D.L."/>
            <person name="Lee N.H."/>
            <person name="Galagan J."/>
            <person name="Salzberg S.L."/>
            <person name="Paulsen I.T."/>
            <person name="Dimopoulos G."/>
            <person name="Collins F.H."/>
            <person name="Birren B."/>
            <person name="Fraser-Liggett C.M."/>
            <person name="Severson D.W."/>
        </authorList>
    </citation>
    <scope>NUCLEOTIDE SEQUENCE [LARGE SCALE GENOMIC DNA]</scope>
    <source>
        <strain evidence="1">Liverpool</strain>
    </source>
</reference>
<name>Q17AP4_AEDAE</name>
<sequence length="217" mass="24190">HLHRSLHYKESAEAFGNVLKLKSLPLEDTGGFLPCAPLVEASTVVGFARRRLSEPCRDNRGRQLIDLVKVYTTVIVLEGTPSPRISRASATLSHRGHLTGLRVHGIRSGVAIGVSLALLQNFRNVVQARVQMLITHFRDISFQVVHQICHITGYLPFLHVTHNLVENFYLIGVQIVHRVQFHITIAIRLDANFNCTCASGRLCVDRNVRLAATLHAI</sequence>
<organism evidence="1 2">
    <name type="scientific">Aedes aegypti</name>
    <name type="common">Yellowfever mosquito</name>
    <name type="synonym">Culex aegypti</name>
    <dbReference type="NCBI Taxonomy" id="7159"/>
    <lineage>
        <taxon>Eukaryota</taxon>
        <taxon>Metazoa</taxon>
        <taxon>Ecdysozoa</taxon>
        <taxon>Arthropoda</taxon>
        <taxon>Hexapoda</taxon>
        <taxon>Insecta</taxon>
        <taxon>Pterygota</taxon>
        <taxon>Neoptera</taxon>
        <taxon>Endopterygota</taxon>
        <taxon>Diptera</taxon>
        <taxon>Nematocera</taxon>
        <taxon>Culicoidea</taxon>
        <taxon>Culicidae</taxon>
        <taxon>Culicinae</taxon>
        <taxon>Aedini</taxon>
        <taxon>Aedes</taxon>
        <taxon>Stegomyia</taxon>
    </lineage>
</organism>
<dbReference type="AlphaFoldDB" id="Q17AP4"/>